<evidence type="ECO:0000313" key="11">
    <source>
        <dbReference type="EMBL" id="JAT77323.1"/>
    </source>
</evidence>
<dbReference type="Gene3D" id="3.50.30.30">
    <property type="match status" value="1"/>
</dbReference>
<dbReference type="PROSITE" id="PS00138">
    <property type="entry name" value="SUBTILASE_SER"/>
    <property type="match status" value="1"/>
</dbReference>
<sequence>MRIRLKQLPGLLLALGVVLAAWPTDAQSTLIRLKTGQIAAHGPSSRDQVHRLLLTNSGPQSLSPHWGPLSQKQQWLVTPQQGESLTSAAGAVEAAGGVILGHVPDNTLLVMGPPGLEQALCARSRIFLLPYEPQHKLSPEWAPILRTLEAAAQASPAQQQSVLSSLPMATSGAGPALRLLITAIFPPRPAGGAGAAAPDPGRAAVADWGAPLRTAFGGGVDVVRGGSGAAVVLCPPFLLQDVLTWLAAQPMVHWISPLPRMQLQNNQASAITQAGTGALSTTQNSFDNPEVHPIWAAGITGTGQVIGGGDSGVDRFHCFFYDPSVDWDAQVTTQGGVQVFESETHRKIRYYRAFGDFADANGHGTHVMGTLLGSTTGANVSRSTDAAYIGMAPDAKLAFIDLAEGSQSIYTPADIQNQYFAYTTAVGAMLHSDSWGVSAISYDYLASQIDWYHWDNPDFLAMFAAGNDGESTTAGNPIGEMTVTSPATAKNLIAVGATQTTGQGLGSVGSQYVVYEATVKRGDLNLLAFKVLQGSFGDGLSTLGTTSYPLVAADPLLACEAMVNATAVARAIVLVERGTCALASKVQNAQTAGAAAALIFDNVLGGYFVSAANGSLANSVTLPNMSITRRLGQTLLASFSSGLALTITLSPASAPANAFENLASYSSQGPTPDGRVKPDLVAPGSLFSAKSSTSGTETCELQGLVGTSMATPVVAGSAALVRQYFMDGWYPFGVKNASAGFTPSGALTKATLISGAASMTGFEALTGLPIDPPPSFRQGFGRVLLDTTLPLPNSERNFTLQVVDRVEVATGDTHRYCVRSTGGPLTVTLVWTDYPALPSVSKVLVNDLDLTVRASGLGGIPLLGNGGSIANETQPDRENNVEQVSMSFLPVGPVAIQVDAHFVHASAGRQPYALAVNGAFAGTLVVPGDGEQGPACTIVVPSITKGPSGPTNATPIVFEFAAAGNAAYGGLAWECLLADGNGAVGSTGTQDWKACSSPASFAGLPDGTYEFSVRAQGETTQANQTFVLDTMPPVLAFNGGTPASGSTSDAPMVNVSFAGQDPLPVNYTCALAVEDAAFMQGPVFAGAIAPAIWPLQSRAACESPAIFHWLLPGAWSLSVVAEDAAGNQASPAVYSWAVAFSAGQQYARLTSGPFGLSRLLESASFEFGVFAVESSGASLTQMAQPSTRCWLAGPGTSGSSPSWTPCTSPHIYANLSEGAYTFYVQPTEAATLSLMGAGAVPMGGVTALSAFALDGTPPVATLTASPAAILASNSTVANFTSNEAGSTFTCTLTAPDGSSRTSNCNSPYVMTGLEDGKFELAVTPTDVVGNVGSQVRTSFLVDTTPPTLSDVSFPVATRQTQFAVSFKASDGNGSGIAYTQCRLQAATLVSGSATQMDAAWTNCTSPQTYTGLEEGHWLLNIQAIDKAGNVATLGDQDVWIDQTPPSISVTSGPASFASVEGALSFSFSETAGAGALAPIATFQLRLAPISRDLFDSLRNGSTSEGTSSTLGTLLGGAGRRLLEDDAETVQAGDALASWTNCSASCSVEGLASGTYTHSARGIDLAGNVGNATAAVPFTYTQPPGPGFPVWAIAVAAGGGALLLIILALLGCMCWRRRNSRKAAATPAGASLGAHPHAPAGYATQPAWPGPHPSGQAYQYPPQGQTYIYSSGRMHDERAREEQELALALAASKQEAELAAQRAQQAPAWGRPVGALPDPAPPIAPRRAYPATAPHPQDEEDAQLRAAIAESLRLQQQTQQWNPWRG</sequence>
<evidence type="ECO:0000256" key="1">
    <source>
        <dbReference type="ARBA" id="ARBA00022670"/>
    </source>
</evidence>
<feature type="signal peptide" evidence="8">
    <location>
        <begin position="1"/>
        <end position="20"/>
    </location>
</feature>
<keyword evidence="7" id="KW-0472">Membrane</keyword>
<feature type="active site" description="Charge relay system" evidence="4 5">
    <location>
        <position position="363"/>
    </location>
</feature>
<dbReference type="CDD" id="cd04842">
    <property type="entry name" value="Peptidases_S8_Kp43_protease"/>
    <property type="match status" value="1"/>
</dbReference>
<dbReference type="GO" id="GO:0004252">
    <property type="term" value="F:serine-type endopeptidase activity"/>
    <property type="evidence" value="ECO:0007669"/>
    <property type="project" value="UniProtKB-UniRule"/>
</dbReference>
<keyword evidence="1 5" id="KW-0645">Protease</keyword>
<dbReference type="Gene3D" id="2.60.120.380">
    <property type="match status" value="1"/>
</dbReference>
<dbReference type="PRINTS" id="PR00723">
    <property type="entry name" value="SUBTILISIN"/>
</dbReference>
<feature type="chain" id="PRO_5008901506" evidence="8">
    <location>
        <begin position="21"/>
        <end position="1765"/>
    </location>
</feature>
<evidence type="ECO:0000256" key="8">
    <source>
        <dbReference type="SAM" id="SignalP"/>
    </source>
</evidence>
<dbReference type="Pfam" id="PF00082">
    <property type="entry name" value="Peptidase_S8"/>
    <property type="match status" value="1"/>
</dbReference>
<dbReference type="InterPro" id="IPR015500">
    <property type="entry name" value="Peptidase_S8_subtilisin-rel"/>
</dbReference>
<dbReference type="EMBL" id="GDKF01001299">
    <property type="protein sequence ID" value="JAT77323.1"/>
    <property type="molecule type" value="Transcribed_RNA"/>
</dbReference>
<dbReference type="InterPro" id="IPR003903">
    <property type="entry name" value="UIM_dom"/>
</dbReference>
<dbReference type="InterPro" id="IPR051048">
    <property type="entry name" value="Peptidase_S8/S53_subtilisin"/>
</dbReference>
<evidence type="ECO:0000256" key="3">
    <source>
        <dbReference type="ARBA" id="ARBA00022825"/>
    </source>
</evidence>
<feature type="transmembrane region" description="Helical" evidence="7">
    <location>
        <begin position="1587"/>
        <end position="1611"/>
    </location>
</feature>
<evidence type="ECO:0000256" key="4">
    <source>
        <dbReference type="PIRSR" id="PIRSR615500-1"/>
    </source>
</evidence>
<comment type="similarity">
    <text evidence="5">Belongs to the peptidase S8 family.</text>
</comment>
<evidence type="ECO:0000259" key="10">
    <source>
        <dbReference type="Pfam" id="PF02225"/>
    </source>
</evidence>
<keyword evidence="7" id="KW-0812">Transmembrane</keyword>
<evidence type="ECO:0000259" key="9">
    <source>
        <dbReference type="Pfam" id="PF00082"/>
    </source>
</evidence>
<feature type="active site" description="Charge relay system" evidence="4 5">
    <location>
        <position position="708"/>
    </location>
</feature>
<feature type="compositionally biased region" description="Low complexity" evidence="6">
    <location>
        <begin position="1724"/>
        <end position="1734"/>
    </location>
</feature>
<dbReference type="InterPro" id="IPR003137">
    <property type="entry name" value="PA_domain"/>
</dbReference>
<keyword evidence="8" id="KW-0732">Signal</keyword>
<dbReference type="SUPFAM" id="SSF49785">
    <property type="entry name" value="Galactose-binding domain-like"/>
    <property type="match status" value="1"/>
</dbReference>
<dbReference type="Pfam" id="PF02225">
    <property type="entry name" value="PA"/>
    <property type="match status" value="1"/>
</dbReference>
<dbReference type="PANTHER" id="PTHR43399">
    <property type="entry name" value="SUBTILISIN-RELATED"/>
    <property type="match status" value="1"/>
</dbReference>
<feature type="domain" description="Peptidase S8/S53" evidence="9">
    <location>
        <begin position="301"/>
        <end position="729"/>
    </location>
</feature>
<feature type="region of interest" description="Disordered" evidence="6">
    <location>
        <begin position="1709"/>
        <end position="1741"/>
    </location>
</feature>
<evidence type="ECO:0000256" key="6">
    <source>
        <dbReference type="SAM" id="MobiDB-lite"/>
    </source>
</evidence>
<proteinExistence type="inferred from homology"/>
<protein>
    <submittedName>
        <fullName evidence="11">Uncharacterized protein</fullName>
    </submittedName>
</protein>
<dbReference type="PROSITE" id="PS51892">
    <property type="entry name" value="SUBTILASE"/>
    <property type="match status" value="1"/>
</dbReference>
<dbReference type="GO" id="GO:0006508">
    <property type="term" value="P:proteolysis"/>
    <property type="evidence" value="ECO:0007669"/>
    <property type="project" value="UniProtKB-KW"/>
</dbReference>
<dbReference type="SUPFAM" id="SSF52743">
    <property type="entry name" value="Subtilisin-like"/>
    <property type="match status" value="1"/>
</dbReference>
<dbReference type="InterPro" id="IPR023828">
    <property type="entry name" value="Peptidase_S8_Ser-AS"/>
</dbReference>
<dbReference type="InterPro" id="IPR036852">
    <property type="entry name" value="Peptidase_S8/S53_dom_sf"/>
</dbReference>
<evidence type="ECO:0000256" key="7">
    <source>
        <dbReference type="SAM" id="Phobius"/>
    </source>
</evidence>
<gene>
    <name evidence="11" type="ORF">g.88451</name>
</gene>
<dbReference type="PANTHER" id="PTHR43399:SF5">
    <property type="entry name" value="PEPTIDASE S8 FAMILY WITH PROTEASE-ASSOCIATED DOMAIN"/>
    <property type="match status" value="1"/>
</dbReference>
<dbReference type="SMART" id="SM00726">
    <property type="entry name" value="UIM"/>
    <property type="match status" value="2"/>
</dbReference>
<dbReference type="InterPro" id="IPR046450">
    <property type="entry name" value="PA_dom_sf"/>
</dbReference>
<evidence type="ECO:0000256" key="2">
    <source>
        <dbReference type="ARBA" id="ARBA00022801"/>
    </source>
</evidence>
<feature type="region of interest" description="Disordered" evidence="6">
    <location>
        <begin position="1635"/>
        <end position="1661"/>
    </location>
</feature>
<feature type="domain" description="PA" evidence="10">
    <location>
        <begin position="547"/>
        <end position="635"/>
    </location>
</feature>
<organism evidence="11">
    <name type="scientific">Auxenochlorella protothecoides</name>
    <name type="common">Green microalga</name>
    <name type="synonym">Chlorella protothecoides</name>
    <dbReference type="NCBI Taxonomy" id="3075"/>
    <lineage>
        <taxon>Eukaryota</taxon>
        <taxon>Viridiplantae</taxon>
        <taxon>Chlorophyta</taxon>
        <taxon>core chlorophytes</taxon>
        <taxon>Trebouxiophyceae</taxon>
        <taxon>Chlorellales</taxon>
        <taxon>Chlorellaceae</taxon>
        <taxon>Auxenochlorella</taxon>
    </lineage>
</organism>
<name>A0A1D2AEF6_AUXPR</name>
<dbReference type="PROSITE" id="PS50330">
    <property type="entry name" value="UIM"/>
    <property type="match status" value="2"/>
</dbReference>
<accession>A0A1D2AEF6</accession>
<dbReference type="InterPro" id="IPR034058">
    <property type="entry name" value="TagA/B/C/D_pept_dom"/>
</dbReference>
<reference evidence="11" key="1">
    <citation type="submission" date="2015-08" db="EMBL/GenBank/DDBJ databases">
        <authorList>
            <person name="Babu N.S."/>
            <person name="Beckwith C.J."/>
            <person name="Beseler K.G."/>
            <person name="Brison A."/>
            <person name="Carone J.V."/>
            <person name="Caskin T.P."/>
            <person name="Diamond M."/>
            <person name="Durham M.E."/>
            <person name="Foxe J.M."/>
            <person name="Go M."/>
            <person name="Henderson B.A."/>
            <person name="Jones I.B."/>
            <person name="McGettigan J.A."/>
            <person name="Micheletti S.J."/>
            <person name="Nasrallah M.E."/>
            <person name="Ortiz D."/>
            <person name="Piller C.R."/>
            <person name="Privatt S.R."/>
            <person name="Schneider S.L."/>
            <person name="Sharp S."/>
            <person name="Smith T.C."/>
            <person name="Stanton J.D."/>
            <person name="Ullery H.E."/>
            <person name="Wilson R.J."/>
            <person name="Serrano M.G."/>
            <person name="Buck G."/>
            <person name="Lee V."/>
            <person name="Wang Y."/>
            <person name="Carvalho R."/>
            <person name="Voegtly L."/>
            <person name="Shi R."/>
            <person name="Duckworth R."/>
            <person name="Johnson A."/>
            <person name="Loviza R."/>
            <person name="Walstead R."/>
            <person name="Shah Z."/>
            <person name="Kiflezghi M."/>
            <person name="Wade K."/>
            <person name="Ball S.L."/>
            <person name="Bradley K.W."/>
            <person name="Asai D.J."/>
            <person name="Bowman C.A."/>
            <person name="Russell D.A."/>
            <person name="Pope W.H."/>
            <person name="Jacobs-Sera D."/>
            <person name="Hendrix R.W."/>
            <person name="Hatfull G.F."/>
        </authorList>
    </citation>
    <scope>NUCLEOTIDE SEQUENCE</scope>
</reference>
<keyword evidence="7" id="KW-1133">Transmembrane helix</keyword>
<dbReference type="Gene3D" id="6.10.140.100">
    <property type="match status" value="1"/>
</dbReference>
<dbReference type="InterPro" id="IPR008979">
    <property type="entry name" value="Galactose-bd-like_sf"/>
</dbReference>
<dbReference type="InterPro" id="IPR000209">
    <property type="entry name" value="Peptidase_S8/S53_dom"/>
</dbReference>
<keyword evidence="3 5" id="KW-0720">Serine protease</keyword>
<evidence type="ECO:0000256" key="5">
    <source>
        <dbReference type="PROSITE-ProRule" id="PRU01240"/>
    </source>
</evidence>
<feature type="active site" description="Charge relay system" evidence="4 5">
    <location>
        <position position="310"/>
    </location>
</feature>
<dbReference type="Gene3D" id="3.40.50.200">
    <property type="entry name" value="Peptidase S8/S53 domain"/>
    <property type="match status" value="1"/>
</dbReference>
<dbReference type="SUPFAM" id="SSF52025">
    <property type="entry name" value="PA domain"/>
    <property type="match status" value="1"/>
</dbReference>
<keyword evidence="2 5" id="KW-0378">Hydrolase</keyword>